<reference evidence="3 4" key="1">
    <citation type="submission" date="2016-10" db="EMBL/GenBank/DDBJ databases">
        <authorList>
            <person name="de Groot N.N."/>
        </authorList>
    </citation>
    <scope>NUCLEOTIDE SEQUENCE [LARGE SCALE GENOMIC DNA]</scope>
    <source>
        <strain evidence="3 4">BS3265</strain>
    </source>
</reference>
<sequence length="1361" mass="148495">MFASPVSSNQRFAIPTPVTSVAASGEPISLPETAPAAAGEPRLLQLYISGIRQAVEKKSSAGMLHDIPQETAFGGWWQALYNASHSPMFLAWAKALNIDTTQPITVDGETLTVVINGESTRLQLKDQAPQWQAALAPVMAAMKAFYPSAVDLPTSPTSAPLIIVARFHGEVLLPHYSVQTLERATQLEHNQAFDTLKPGETYVRLEYQSPQLLQQQKNDLGDSINQFNLLKHLQRYRGENVNYLLNGFMPIHHDSTYGQSSDQPEATLADVLAAGGWQVPQNPQQMYNLIRALAAPALPAPPYGNYGGALAWPQPLSIEDQAELFRIIAENKPPLPGLDPDSALGTTDVLGALVKNVPRSVLNTGDPHAVMQWILNSSVGRQLGAQLKARLGEVAAHMSPEEVLLTALGVTLDAASLSDPKEPAEQYVAGFDLAAPHFYRQPVSVIKQQLIEHLVNTNKTTPEAAPIAAMLLLSRKAPELQVKGVPAEVTFNSFASLSLKSAVARIEATSPGASAQMTFTEVVEFDATDPVREEDQLIQDQTQVPAIIQWGRGHGLLGPQGPYTEQQISATRQAISDQQNELVEAIEVLATPAPTQRSVALARLKQEFGEGIDFEEKTIRSSSVASGAHTLSPALSVEPKGSYSLLDFYLAKKTRSYGWVSTNPRIDADVFKRLRELPDPGQEHKAAFDEYRARLSKAWSTVTRTMIANLAPQDRKNIESGTLTIYRPGVSRRILERERTKEWKYYQPEPLEERGKLIIKTEHEGKATYYEFDPRHNRVQRHDDWQETFKEGLQEPYTVVGEAFDEKTEDAREITRVVPESDEEARQQQARPDSKSTSNAFSSSRSQYLGKKLADEIIEGYHLDDVRESTLAVTTFDEEKAQAHADFQRIIGFFPGVSMIRNLVNGDYVAAAGDIIFDVVMTATTAGIGRAGGGALKGVAKDTVQAAAKSSITPVRKMFGQSLLMGFADGAKTGAKAGSKLLTDAVRRVRTGFSGKTTQSGVRLTPQQANVVSQRSDLFEGTAKAAGAGGYYPTIAKFDAGSGRWFAYNPATNKSFGRPLADFKPTTTTHLDTQWQNVTRKAENGAHAAAFREGYLNGNPADVPGYSAGMKSAQIKKLAVSQKHTPKNLGILARQQERVAVQFSLKGVDVFNNAVRSAGGRVTPISQLFYLSQVQPLSQGQCAALSHVMIEAIKRGKGQQFIDNLFKAAANPNSAASKRFIQTVTGMQSRFAQPTAFHGISNVPSKPFNVIADELVTAPQTKYILVSDKGHAMVVGVKVEGGQRTYFFFEPNYGLAEFPTLGSLRKAMNDVFTNKKFPRPYANTDPTPKVLHLGVSEYRSDALSKVGVDSDTVASLFMTPL</sequence>
<dbReference type="EMBL" id="FNUA01000002">
    <property type="protein sequence ID" value="SEF06082.1"/>
    <property type="molecule type" value="Genomic_DNA"/>
</dbReference>
<dbReference type="EMBL" id="PYWX01000068">
    <property type="protein sequence ID" value="PTC22481.1"/>
    <property type="molecule type" value="Genomic_DNA"/>
</dbReference>
<accession>A0A1H5NWP4</accession>
<dbReference type="Proteomes" id="UP000199129">
    <property type="component" value="Unassembled WGS sequence"/>
</dbReference>
<evidence type="ECO:0000313" key="2">
    <source>
        <dbReference type="EMBL" id="PTC22481.1"/>
    </source>
</evidence>
<organism evidence="3 4">
    <name type="scientific">Pseudomonas palleroniana</name>
    <dbReference type="NCBI Taxonomy" id="191390"/>
    <lineage>
        <taxon>Bacteria</taxon>
        <taxon>Pseudomonadati</taxon>
        <taxon>Pseudomonadota</taxon>
        <taxon>Gammaproteobacteria</taxon>
        <taxon>Pseudomonadales</taxon>
        <taxon>Pseudomonadaceae</taxon>
        <taxon>Pseudomonas</taxon>
    </lineage>
</organism>
<gene>
    <name evidence="2" type="ORF">C9383_23715</name>
    <name evidence="3" type="ORF">SAMN04490198_4880</name>
</gene>
<dbReference type="CDD" id="cd20495">
    <property type="entry name" value="C58_PaToxP-like"/>
    <property type="match status" value="1"/>
</dbReference>
<name>A0A1H5NWP4_9PSED</name>
<feature type="compositionally biased region" description="Polar residues" evidence="1">
    <location>
        <begin position="827"/>
        <end position="843"/>
    </location>
</feature>
<proteinExistence type="predicted"/>
<evidence type="ECO:0000313" key="4">
    <source>
        <dbReference type="Proteomes" id="UP000199129"/>
    </source>
</evidence>
<reference evidence="2 5" key="2">
    <citation type="submission" date="2018-03" db="EMBL/GenBank/DDBJ databases">
        <title>Draft genome sequence of the type strain of Pseudomonas palleroniana LMG 23076, isolated from rice in Cameroon.</title>
        <authorList>
            <person name="Tambong J.T."/>
        </authorList>
    </citation>
    <scope>NUCLEOTIDE SEQUENCE [LARGE SCALE GENOMIC DNA]</scope>
    <source>
        <strain evidence="2 5">LMG 23076</strain>
    </source>
</reference>
<dbReference type="Proteomes" id="UP000240476">
    <property type="component" value="Unassembled WGS sequence"/>
</dbReference>
<evidence type="ECO:0000256" key="1">
    <source>
        <dbReference type="SAM" id="MobiDB-lite"/>
    </source>
</evidence>
<evidence type="ECO:0000313" key="3">
    <source>
        <dbReference type="EMBL" id="SEF06082.1"/>
    </source>
</evidence>
<feature type="region of interest" description="Disordered" evidence="1">
    <location>
        <begin position="818"/>
        <end position="843"/>
    </location>
</feature>
<protein>
    <recommendedName>
        <fullName evidence="6">Peptidase C58 YopT-type domain-containing protein</fullName>
    </recommendedName>
</protein>
<keyword evidence="5" id="KW-1185">Reference proteome</keyword>
<evidence type="ECO:0008006" key="6">
    <source>
        <dbReference type="Google" id="ProtNLM"/>
    </source>
</evidence>
<evidence type="ECO:0000313" key="5">
    <source>
        <dbReference type="Proteomes" id="UP000240476"/>
    </source>
</evidence>